<evidence type="ECO:0000256" key="2">
    <source>
        <dbReference type="ARBA" id="ARBA00022679"/>
    </source>
</evidence>
<feature type="domain" description="Choline/carnitine acyltransferase" evidence="5">
    <location>
        <begin position="24"/>
        <end position="609"/>
    </location>
</feature>
<dbReference type="InterPro" id="IPR023213">
    <property type="entry name" value="CAT-like_dom_sf"/>
</dbReference>
<reference evidence="6 7" key="1">
    <citation type="submission" date="2010-05" db="EMBL/GenBank/DDBJ databases">
        <title>The Genome Sequence of Thecamonas trahens ATCC 50062.</title>
        <authorList>
            <consortium name="The Broad Institute Genome Sequencing Platform"/>
            <person name="Russ C."/>
            <person name="Cuomo C."/>
            <person name="Shea T."/>
            <person name="Young S.K."/>
            <person name="Zeng Q."/>
            <person name="Koehrsen M."/>
            <person name="Haas B."/>
            <person name="Borodovsky M."/>
            <person name="Guigo R."/>
            <person name="Alvarado L."/>
            <person name="Berlin A."/>
            <person name="Bochicchio J."/>
            <person name="Borenstein D."/>
            <person name="Chapman S."/>
            <person name="Chen Z."/>
            <person name="Freedman E."/>
            <person name="Gellesch M."/>
            <person name="Goldberg J."/>
            <person name="Griggs A."/>
            <person name="Gujja S."/>
            <person name="Heilman E."/>
            <person name="Heiman D."/>
            <person name="Hepburn T."/>
            <person name="Howarth C."/>
            <person name="Jen D."/>
            <person name="Larson L."/>
            <person name="Mehta T."/>
            <person name="Park D."/>
            <person name="Pearson M."/>
            <person name="Roberts A."/>
            <person name="Saif S."/>
            <person name="Shenoy N."/>
            <person name="Sisk P."/>
            <person name="Stolte C."/>
            <person name="Sykes S."/>
            <person name="Thomson T."/>
            <person name="Walk T."/>
            <person name="White J."/>
            <person name="Yandava C."/>
            <person name="Burger G."/>
            <person name="Gray M.W."/>
            <person name="Holland P.W.H."/>
            <person name="King N."/>
            <person name="Lang F.B.F."/>
            <person name="Roger A.J."/>
            <person name="Ruiz-Trillo I."/>
            <person name="Lander E."/>
            <person name="Nusbaum C."/>
        </authorList>
    </citation>
    <scope>NUCLEOTIDE SEQUENCE [LARGE SCALE GENOMIC DNA]</scope>
    <source>
        <strain evidence="6 7">ATCC 50062</strain>
    </source>
</reference>
<dbReference type="EMBL" id="GL349447">
    <property type="protein sequence ID" value="KNC47595.1"/>
    <property type="molecule type" value="Genomic_DNA"/>
</dbReference>
<dbReference type="AlphaFoldDB" id="A0A0L0D5Y9"/>
<dbReference type="InterPro" id="IPR039551">
    <property type="entry name" value="Cho/carn_acyl_trans"/>
</dbReference>
<comment type="similarity">
    <text evidence="1">Belongs to the carnitine/choline acetyltransferase family.</text>
</comment>
<dbReference type="GO" id="GO:0016746">
    <property type="term" value="F:acyltransferase activity"/>
    <property type="evidence" value="ECO:0007669"/>
    <property type="project" value="UniProtKB-KW"/>
</dbReference>
<keyword evidence="7" id="KW-1185">Reference proteome</keyword>
<name>A0A0L0D5Y9_THETB</name>
<gene>
    <name evidence="6" type="ORF">AMSG_02621</name>
</gene>
<dbReference type="OrthoDB" id="240216at2759"/>
<evidence type="ECO:0000256" key="1">
    <source>
        <dbReference type="ARBA" id="ARBA00005232"/>
    </source>
</evidence>
<dbReference type="eggNOG" id="KOG3717">
    <property type="taxonomic scope" value="Eukaryota"/>
</dbReference>
<keyword evidence="2 6" id="KW-0808">Transferase</keyword>
<dbReference type="Pfam" id="PF00755">
    <property type="entry name" value="Carn_acyltransf"/>
    <property type="match status" value="1"/>
</dbReference>
<feature type="active site" description="Proton acceptor" evidence="4">
    <location>
        <position position="333"/>
    </location>
</feature>
<dbReference type="Gene3D" id="3.30.559.70">
    <property type="entry name" value="Choline/Carnitine o-acyltransferase, domain 2"/>
    <property type="match status" value="1"/>
</dbReference>
<dbReference type="GeneID" id="25562285"/>
<dbReference type="PANTHER" id="PTHR22589:SF67">
    <property type="entry name" value="PEROXISOMAL CARNITINE O-OCTANOYLTRANSFERASE"/>
    <property type="match status" value="1"/>
</dbReference>
<sequence length="626" mass="66503">MAAPPPPPSSTLTAAYAHPPLPPLPVPPLEKTLARWLDSLAPPLSDAAIAEAKDAVEACLACEDVRAAQARLEERAVSEPSWLDDWWLTGAYTSWPSPTPYLSNYFIGYPAEALPEALRGSQAAASAYMAAGFVAFFAKLAAGRIPREYMGRKPRIPLSMHQYAALWGTTRIPGEAGDSLLASRHAGDLQLPVKALVISPAGYFIVTLAPALSEDCPVDMAALAATLEALARLPPVDELDASARILGELSAGERPNWAQARTLLLEHEPAINGPALDAIADTALAIVLDPHEPDSTLDATRTAAGGDASLRMFDKTIQIIAYGNGIIGVNGEHSPADAISTVYVFNDIHTAEPPPALLHWLATPSHAPRKTNVTLAVAPVRLAVPRQALAPVLVAARTSFATASEDFDEDLLFYNTFGHDALKAGRTSPDAFIQMAIGLAYFRLHGKHAVTYETGQTRQFALGRTETVRAASSERAAFIEAMGAPDATVTEKRAALDAAIKRHLALLKDACFGAGVDRHLLGLRMACSELGLPLPELFSTEAFITSSQWVISSSNTNPAPFPRIGGFGPVVHPHGYGICYSTLPDMICVNITSWRSSEETSSAAMRKALAGAFTDVGALVVNVPKL</sequence>
<dbReference type="Proteomes" id="UP000054408">
    <property type="component" value="Unassembled WGS sequence"/>
</dbReference>
<keyword evidence="3" id="KW-0012">Acyltransferase</keyword>
<evidence type="ECO:0000259" key="5">
    <source>
        <dbReference type="Pfam" id="PF00755"/>
    </source>
</evidence>
<dbReference type="InterPro" id="IPR042231">
    <property type="entry name" value="Cho/carn_acyl_trans_2"/>
</dbReference>
<evidence type="ECO:0000313" key="7">
    <source>
        <dbReference type="Proteomes" id="UP000054408"/>
    </source>
</evidence>
<dbReference type="OMA" id="WWIQTAY"/>
<organism evidence="6 7">
    <name type="scientific">Thecamonas trahens ATCC 50062</name>
    <dbReference type="NCBI Taxonomy" id="461836"/>
    <lineage>
        <taxon>Eukaryota</taxon>
        <taxon>Apusozoa</taxon>
        <taxon>Apusomonadida</taxon>
        <taxon>Apusomonadidae</taxon>
        <taxon>Thecamonas</taxon>
    </lineage>
</organism>
<dbReference type="STRING" id="461836.A0A0L0D5Y9"/>
<dbReference type="Gene3D" id="3.30.559.10">
    <property type="entry name" value="Chloramphenicol acetyltransferase-like domain"/>
    <property type="match status" value="1"/>
</dbReference>
<dbReference type="PANTHER" id="PTHR22589">
    <property type="entry name" value="CARNITINE O-ACYLTRANSFERASE"/>
    <property type="match status" value="1"/>
</dbReference>
<evidence type="ECO:0000256" key="4">
    <source>
        <dbReference type="PIRSR" id="PIRSR600542-1"/>
    </source>
</evidence>
<dbReference type="InterPro" id="IPR000542">
    <property type="entry name" value="Carn_acyl_trans"/>
</dbReference>
<accession>A0A0L0D5Y9</accession>
<evidence type="ECO:0000256" key="3">
    <source>
        <dbReference type="ARBA" id="ARBA00023315"/>
    </source>
</evidence>
<dbReference type="RefSeq" id="XP_013759524.1">
    <property type="nucleotide sequence ID" value="XM_013904070.1"/>
</dbReference>
<evidence type="ECO:0000313" key="6">
    <source>
        <dbReference type="EMBL" id="KNC47595.1"/>
    </source>
</evidence>
<dbReference type="SUPFAM" id="SSF52777">
    <property type="entry name" value="CoA-dependent acyltransferases"/>
    <property type="match status" value="2"/>
</dbReference>
<proteinExistence type="inferred from homology"/>
<protein>
    <submittedName>
        <fullName evidence="6">Carnitine O-acetyltransferase</fullName>
    </submittedName>
</protein>